<accession>A0ABP8HMP8</accession>
<dbReference type="InterPro" id="IPR012341">
    <property type="entry name" value="6hp_glycosidase-like_sf"/>
</dbReference>
<dbReference type="SUPFAM" id="SSF48208">
    <property type="entry name" value="Six-hairpin glycosidases"/>
    <property type="match status" value="1"/>
</dbReference>
<dbReference type="InterPro" id="IPR032856">
    <property type="entry name" value="GDE_N_bis"/>
</dbReference>
<dbReference type="InterPro" id="IPR054491">
    <property type="entry name" value="MGH1-like_GH"/>
</dbReference>
<evidence type="ECO:0000259" key="2">
    <source>
        <dbReference type="Pfam" id="PF22422"/>
    </source>
</evidence>
<reference evidence="4" key="1">
    <citation type="journal article" date="2019" name="Int. J. Syst. Evol. Microbiol.">
        <title>The Global Catalogue of Microorganisms (GCM) 10K type strain sequencing project: providing services to taxonomists for standard genome sequencing and annotation.</title>
        <authorList>
            <consortium name="The Broad Institute Genomics Platform"/>
            <consortium name="The Broad Institute Genome Sequencing Center for Infectious Disease"/>
            <person name="Wu L."/>
            <person name="Ma J."/>
        </authorList>
    </citation>
    <scope>NUCLEOTIDE SEQUENCE [LARGE SCALE GENOMIC DNA]</scope>
    <source>
        <strain evidence="4">JCM 17666</strain>
    </source>
</reference>
<dbReference type="Gene3D" id="1.50.10.10">
    <property type="match status" value="1"/>
</dbReference>
<protein>
    <submittedName>
        <fullName evidence="3">Amylo-alpha-1,6-glucosidase</fullName>
    </submittedName>
</protein>
<sequence length="711" mass="78007">MEGGPDAPLAPERSPARLSVLKEGDTFLVADAYGDVVGEEDGLFSNDTRVLSTLRLEFAGSRPSLLSSGVGQDNVFFIAHLTNRPLPPLGSEPVPEGLIHIERKRFLWKDRVFERIGLVNYGDRTIEAPLALRFAADFRDMFEVRGQQRAHRGKFDGSRIGERGVEIRYRGLDGLSRRMAIDFSATPERIEAGRADFIVRLAARGAWELYLEIGGEPAQPGRARYRHAAAQARRHMRGRRRPGARVQAGARLFQSWLDKSRADLALLTTDLPGGPYPYAGIPWFSTPFGRDAIVTALQMLWLDPGLARGVLTYLASNQAKETSAFRDAEPGKIMHETRKGEMAAVNELPFGKYYGGVDTTPLFVMLAGAYAERTADLAFIEQLRPALEAAAGWIVRSAASHPLGLLAYARFESSGLFNQGWKDSHDSIFHADGSTPPGPIALVEVQGYAYRAYSVMAQLAHWRGDAAAAAGWRERADALRATVEHRFWLEDRQFYALALDGEGRPCEVRASNAGHLLYAGLPHKKRGLAVARQLASRAFNSGWGIRTLAPEAARFSPMSYHNGSVWPHDVALCAAGIARYGEREAAVLLLNGIFEAAVHFGMRLPELFCGFAREAGEAPIAYPVACLPQAWAAGSAFMLLQACLGLRIDAHRHTVQIEQPSLPPGVDRLRIGGLRIGEQRLDLLFQRIGDRVVAAVEGQDGPQPVNVVLRL</sequence>
<keyword evidence="4" id="KW-1185">Reference proteome</keyword>
<dbReference type="Proteomes" id="UP001501671">
    <property type="component" value="Unassembled WGS sequence"/>
</dbReference>
<dbReference type="Pfam" id="PF22422">
    <property type="entry name" value="MGH1-like_GH"/>
    <property type="match status" value="1"/>
</dbReference>
<evidence type="ECO:0000313" key="4">
    <source>
        <dbReference type="Proteomes" id="UP001501671"/>
    </source>
</evidence>
<comment type="caution">
    <text evidence="3">The sequence shown here is derived from an EMBL/GenBank/DDBJ whole genome shotgun (WGS) entry which is preliminary data.</text>
</comment>
<evidence type="ECO:0000259" key="1">
    <source>
        <dbReference type="Pfam" id="PF14742"/>
    </source>
</evidence>
<feature type="domain" description="Mannosylglycerate hydrolase MGH1-like glycoside hydrolase" evidence="2">
    <location>
        <begin position="291"/>
        <end position="595"/>
    </location>
</feature>
<organism evidence="3 4">
    <name type="scientific">Pigmentiphaga soli</name>
    <dbReference type="NCBI Taxonomy" id="1007095"/>
    <lineage>
        <taxon>Bacteria</taxon>
        <taxon>Pseudomonadati</taxon>
        <taxon>Pseudomonadota</taxon>
        <taxon>Betaproteobacteria</taxon>
        <taxon>Burkholderiales</taxon>
        <taxon>Alcaligenaceae</taxon>
        <taxon>Pigmentiphaga</taxon>
    </lineage>
</organism>
<dbReference type="InterPro" id="IPR008928">
    <property type="entry name" value="6-hairpin_glycosidase_sf"/>
</dbReference>
<proteinExistence type="predicted"/>
<feature type="domain" description="Putative glycogen debranching enzyme N-terminal" evidence="1">
    <location>
        <begin position="21"/>
        <end position="211"/>
    </location>
</feature>
<dbReference type="RefSeq" id="WP_345251901.1">
    <property type="nucleotide sequence ID" value="NZ_BAABFO010000029.1"/>
</dbReference>
<dbReference type="EMBL" id="BAABFO010000029">
    <property type="protein sequence ID" value="GAA4341449.1"/>
    <property type="molecule type" value="Genomic_DNA"/>
</dbReference>
<dbReference type="Pfam" id="PF14742">
    <property type="entry name" value="GDE_N_bis"/>
    <property type="match status" value="1"/>
</dbReference>
<gene>
    <name evidence="3" type="ORF">GCM10023144_42290</name>
</gene>
<evidence type="ECO:0000313" key="3">
    <source>
        <dbReference type="EMBL" id="GAA4341449.1"/>
    </source>
</evidence>
<name>A0ABP8HMP8_9BURK</name>